<dbReference type="GO" id="GO:0031564">
    <property type="term" value="P:transcription antitermination"/>
    <property type="evidence" value="ECO:0007669"/>
    <property type="project" value="TreeGrafter"/>
</dbReference>
<keyword evidence="12" id="KW-1185">Reference proteome</keyword>
<dbReference type="InterPro" id="IPR013083">
    <property type="entry name" value="Znf_RING/FYVE/PHD"/>
</dbReference>
<evidence type="ECO:0000313" key="12">
    <source>
        <dbReference type="Proteomes" id="UP000009131"/>
    </source>
</evidence>
<evidence type="ECO:0000313" key="11">
    <source>
        <dbReference type="EMBL" id="GAA99792.1"/>
    </source>
</evidence>
<feature type="domain" description="TFIIS central" evidence="10">
    <location>
        <begin position="343"/>
        <end position="477"/>
    </location>
</feature>
<dbReference type="EMBL" id="BABT02000234">
    <property type="protein sequence ID" value="GAA99792.1"/>
    <property type="molecule type" value="Genomic_DNA"/>
</dbReference>
<reference evidence="11 12" key="2">
    <citation type="journal article" date="2012" name="Open Biol.">
        <title>Characteristics of nucleosomes and linker DNA regions on the genome of the basidiomycete Mixia osmundae revealed by mono- and dinucleosome mapping.</title>
        <authorList>
            <person name="Nishida H."/>
            <person name="Kondo S."/>
            <person name="Matsumoto T."/>
            <person name="Suzuki Y."/>
            <person name="Yoshikawa H."/>
            <person name="Taylor T.D."/>
            <person name="Sugiyama J."/>
        </authorList>
    </citation>
    <scope>NUCLEOTIDE SEQUENCE [LARGE SCALE GENOMIC DNA]</scope>
    <source>
        <strain evidence="12">CBS 9802 / IAM 14324 / JCM 22182 / KY 12970</strain>
    </source>
</reference>
<dbReference type="InterPro" id="IPR036575">
    <property type="entry name" value="TFIIS_cen_dom_sf"/>
</dbReference>
<dbReference type="FunCoup" id="G7EAD2">
    <property type="interactions" value="157"/>
</dbReference>
<gene>
    <name evidence="11" type="primary">Mo06495</name>
    <name evidence="11" type="ORF">E5Q_06495</name>
</gene>
<dbReference type="InterPro" id="IPR012921">
    <property type="entry name" value="SPOC_C"/>
</dbReference>
<dbReference type="InterPro" id="IPR011011">
    <property type="entry name" value="Znf_FYVE_PHD"/>
</dbReference>
<keyword evidence="4" id="KW-0479">Metal-binding</keyword>
<evidence type="ECO:0000256" key="8">
    <source>
        <dbReference type="SAM" id="MobiDB-lite"/>
    </source>
</evidence>
<evidence type="ECO:0000256" key="4">
    <source>
        <dbReference type="ARBA" id="ARBA00022723"/>
    </source>
</evidence>
<evidence type="ECO:0000256" key="3">
    <source>
        <dbReference type="ARBA" id="ARBA00021616"/>
    </source>
</evidence>
<dbReference type="SUPFAM" id="SSF57903">
    <property type="entry name" value="FYVE/PHD zinc finger"/>
    <property type="match status" value="1"/>
</dbReference>
<feature type="compositionally biased region" description="Basic and acidic residues" evidence="8">
    <location>
        <begin position="97"/>
        <end position="108"/>
    </location>
</feature>
<sequence>MRADSQSVMETDEEEASQISRQNTPGTAFSGEVSEEVDSPLTTGNDEGARTSGRRQRKPSSKIRATLEPLQESEHHPRKSIKGGRKFPPRSKSNLAKSEEAVMPEREAQAPQDEDNRLYCICLGTDDKTPMIQCEGCDNWYHFRCLELTEEEAKSIQVFYCEMCEEADIGHTQKRSIKGRLGGGSNVAVKKRASSSKQRAASDDSGPRYKDDDEDEEPAADHVHSDASSEYDPELNRRISSAKRAMATQGKKRKSKRPEGVSDDELSESNESDEEYEEGESNRSPHKRTKSTSSAPVSASKERVRERTKTTPKQTARQVSSSKARPSSSTMETAKALEAANAKREACTNQFASVFDPIFDRPPPGLEISKPKKKEACPRARNFASHVEKELMKSYGDTDPRGFPVPGQKYIDRFRTLYSNLRSNADLKTRIARSDIDANALVNITDHDLQSAELRAMAESVRAQSMKGSVKQRMELPSAKITHKGMEAIEGSSDAFVAAEKANKRAMDDQSELQKPALSKSISGPESPGDLRISQSPLARSQFTPAMDSPMKDDEDGTGQAMPSPQLNRTPSSSKANFDLNSLWGNVRPKAANSPEIGPDGLKPESGTPEGSPPPDDAAPQFDPFDFSADRTAEVDFQLDDHRPEPPSPSVKIPAARTVGAKDAPKVWSGDIITVEDGGFPASASQVAGRNIGSSPETWKQLMSSTLHVAGRIETKKATDYLVQNVFAPSRELFVIAFDPILSGPSTAYPERPVAEKTLRYHAHLIKHFGSKKKPRVGVISPPKKSASNVKDFYLVPLLATDPLPEYVELLERQNLGERRERDLFLGVFVVSRGQFATVEEARPIAEATAPAVSVVPASRPGPVASQSAADQAMALIAQLAPQTASHGLPSPAPVPPQARSAGDIANLDQSALESLLNDPSTLQSLLAVDSSLKASFMANPNLPAALTTNTATTRTVANAPGLIQEMQSNARPAQPYIHPSRAQAILNHGQPYPGPPNYGRR</sequence>
<dbReference type="AlphaFoldDB" id="G7EAD2"/>
<dbReference type="SMART" id="SM00249">
    <property type="entry name" value="PHD"/>
    <property type="match status" value="1"/>
</dbReference>
<evidence type="ECO:0000256" key="1">
    <source>
        <dbReference type="ARBA" id="ARBA00002311"/>
    </source>
</evidence>
<proteinExistence type="inferred from homology"/>
<dbReference type="PROSITE" id="PS01359">
    <property type="entry name" value="ZF_PHD_1"/>
    <property type="match status" value="1"/>
</dbReference>
<feature type="region of interest" description="Disordered" evidence="8">
    <location>
        <begin position="501"/>
        <end position="625"/>
    </location>
</feature>
<feature type="region of interest" description="Disordered" evidence="8">
    <location>
        <begin position="175"/>
        <end position="343"/>
    </location>
</feature>
<feature type="compositionally biased region" description="Basic and acidic residues" evidence="8">
    <location>
        <begin position="300"/>
        <end position="309"/>
    </location>
</feature>
<evidence type="ECO:0000256" key="6">
    <source>
        <dbReference type="ARBA" id="ARBA00022833"/>
    </source>
</evidence>
<dbReference type="PANTHER" id="PTHR11477">
    <property type="entry name" value="TRANSCRIPTION FACTOR S-II ZINC FINGER DOMAIN-CONTAINING PROTEIN"/>
    <property type="match status" value="1"/>
</dbReference>
<protein>
    <recommendedName>
        <fullName evidence="3">Transcription factor BYE1</fullName>
    </recommendedName>
</protein>
<feature type="compositionally biased region" description="Basic residues" evidence="8">
    <location>
        <begin position="76"/>
        <end position="89"/>
    </location>
</feature>
<reference evidence="11 12" key="1">
    <citation type="journal article" date="2011" name="J. Gen. Appl. Microbiol.">
        <title>Draft genome sequencing of the enigmatic basidiomycete Mixia osmundae.</title>
        <authorList>
            <person name="Nishida H."/>
            <person name="Nagatsuka Y."/>
            <person name="Sugiyama J."/>
        </authorList>
    </citation>
    <scope>NUCLEOTIDE SEQUENCE [LARGE SCALE GENOMIC DNA]</scope>
    <source>
        <strain evidence="12">CBS 9802 / IAM 14324 / JCM 22182 / KY 12970</strain>
    </source>
</reference>
<feature type="compositionally biased region" description="Basic and acidic residues" evidence="8">
    <location>
        <begin position="200"/>
        <end position="211"/>
    </location>
</feature>
<dbReference type="GO" id="GO:0008270">
    <property type="term" value="F:zinc ion binding"/>
    <property type="evidence" value="ECO:0007669"/>
    <property type="project" value="UniProtKB-KW"/>
</dbReference>
<evidence type="ECO:0000256" key="5">
    <source>
        <dbReference type="ARBA" id="ARBA00022771"/>
    </source>
</evidence>
<dbReference type="Pfam" id="PF00628">
    <property type="entry name" value="PHD"/>
    <property type="match status" value="1"/>
</dbReference>
<dbReference type="GO" id="GO:0006362">
    <property type="term" value="P:transcription elongation by RNA polymerase I"/>
    <property type="evidence" value="ECO:0007669"/>
    <property type="project" value="TreeGrafter"/>
</dbReference>
<dbReference type="InParanoid" id="G7EAD2"/>
<keyword evidence="5 7" id="KW-0863">Zinc-finger</keyword>
<feature type="compositionally biased region" description="Polar residues" evidence="8">
    <location>
        <begin position="17"/>
        <end position="27"/>
    </location>
</feature>
<dbReference type="SUPFAM" id="SSF46942">
    <property type="entry name" value="Elongation factor TFIIS domain 2"/>
    <property type="match status" value="1"/>
</dbReference>
<comment type="function">
    <text evidence="1">Negative regulator of transcription elongation.</text>
</comment>
<keyword evidence="6" id="KW-0862">Zinc</keyword>
<dbReference type="GO" id="GO:0005634">
    <property type="term" value="C:nucleus"/>
    <property type="evidence" value="ECO:0007669"/>
    <property type="project" value="TreeGrafter"/>
</dbReference>
<dbReference type="GO" id="GO:0006368">
    <property type="term" value="P:transcription elongation by RNA polymerase II"/>
    <property type="evidence" value="ECO:0007669"/>
    <property type="project" value="TreeGrafter"/>
</dbReference>
<dbReference type="Pfam" id="PF07500">
    <property type="entry name" value="TFIIS_M"/>
    <property type="match status" value="1"/>
</dbReference>
<feature type="compositionally biased region" description="Polar residues" evidence="8">
    <location>
        <begin position="561"/>
        <end position="584"/>
    </location>
</feature>
<dbReference type="GO" id="GO:0031440">
    <property type="term" value="P:regulation of mRNA 3'-end processing"/>
    <property type="evidence" value="ECO:0007669"/>
    <property type="project" value="TreeGrafter"/>
</dbReference>
<dbReference type="PROSITE" id="PS51321">
    <property type="entry name" value="TFIIS_CENTRAL"/>
    <property type="match status" value="1"/>
</dbReference>
<feature type="region of interest" description="Disordered" evidence="8">
    <location>
        <begin position="1"/>
        <end position="110"/>
    </location>
</feature>
<feature type="compositionally biased region" description="Polar residues" evidence="8">
    <location>
        <begin position="311"/>
        <end position="332"/>
    </location>
</feature>
<dbReference type="Gene3D" id="1.10.472.30">
    <property type="entry name" value="Transcription elongation factor S-II, central domain"/>
    <property type="match status" value="1"/>
</dbReference>
<dbReference type="GO" id="GO:0001139">
    <property type="term" value="F:RNA polymerase II complex recruiting activity"/>
    <property type="evidence" value="ECO:0007669"/>
    <property type="project" value="TreeGrafter"/>
</dbReference>
<accession>G7EAD2</accession>
<dbReference type="Pfam" id="PF07744">
    <property type="entry name" value="SPOC"/>
    <property type="match status" value="1"/>
</dbReference>
<comment type="similarity">
    <text evidence="2">Belongs to the BYE1 family.</text>
</comment>
<organism evidence="11 12">
    <name type="scientific">Mixia osmundae (strain CBS 9802 / IAM 14324 / JCM 22182 / KY 12970)</name>
    <dbReference type="NCBI Taxonomy" id="764103"/>
    <lineage>
        <taxon>Eukaryota</taxon>
        <taxon>Fungi</taxon>
        <taxon>Dikarya</taxon>
        <taxon>Basidiomycota</taxon>
        <taxon>Pucciniomycotina</taxon>
        <taxon>Mixiomycetes</taxon>
        <taxon>Mixiales</taxon>
        <taxon>Mixiaceae</taxon>
        <taxon>Mixia</taxon>
    </lineage>
</organism>
<dbReference type="InterPro" id="IPR019787">
    <property type="entry name" value="Znf_PHD-finger"/>
</dbReference>
<dbReference type="Gene3D" id="3.30.40.10">
    <property type="entry name" value="Zinc/RING finger domain, C3HC4 (zinc finger)"/>
    <property type="match status" value="1"/>
</dbReference>
<dbReference type="SMART" id="SM00510">
    <property type="entry name" value="TFS2M"/>
    <property type="match status" value="1"/>
</dbReference>
<evidence type="ECO:0000256" key="7">
    <source>
        <dbReference type="PROSITE-ProRule" id="PRU00146"/>
    </source>
</evidence>
<dbReference type="Proteomes" id="UP000009131">
    <property type="component" value="Unassembled WGS sequence"/>
</dbReference>
<feature type="domain" description="PHD-type" evidence="9">
    <location>
        <begin position="117"/>
        <end position="167"/>
    </location>
</feature>
<dbReference type="CDD" id="cd21538">
    <property type="entry name" value="SPOC_TFIIS"/>
    <property type="match status" value="1"/>
</dbReference>
<dbReference type="InterPro" id="IPR001965">
    <property type="entry name" value="Znf_PHD"/>
</dbReference>
<dbReference type="PANTHER" id="PTHR11477:SF11">
    <property type="entry name" value="TRANSCRIPTION FACTOR BYE1"/>
    <property type="match status" value="1"/>
</dbReference>
<feature type="compositionally biased region" description="Acidic residues" evidence="8">
    <location>
        <begin position="261"/>
        <end position="279"/>
    </location>
</feature>
<evidence type="ECO:0000259" key="10">
    <source>
        <dbReference type="PROSITE" id="PS51321"/>
    </source>
</evidence>
<comment type="caution">
    <text evidence="11">The sequence shown here is derived from an EMBL/GenBank/DDBJ whole genome shotgun (WGS) entry which is preliminary data.</text>
</comment>
<dbReference type="InterPro" id="IPR003618">
    <property type="entry name" value="TFIIS_cen_dom"/>
</dbReference>
<evidence type="ECO:0000256" key="2">
    <source>
        <dbReference type="ARBA" id="ARBA00011050"/>
    </source>
</evidence>
<dbReference type="eggNOG" id="KOG1634">
    <property type="taxonomic scope" value="Eukaryota"/>
</dbReference>
<dbReference type="InterPro" id="IPR019786">
    <property type="entry name" value="Zinc_finger_PHD-type_CS"/>
</dbReference>
<dbReference type="HOGENOM" id="CLU_011239_0_0_1"/>
<feature type="compositionally biased region" description="Basic residues" evidence="8">
    <location>
        <begin position="52"/>
        <end position="61"/>
    </location>
</feature>
<feature type="compositionally biased region" description="Polar residues" evidence="8">
    <location>
        <begin position="533"/>
        <end position="544"/>
    </location>
</feature>
<dbReference type="OrthoDB" id="436852at2759"/>
<evidence type="ECO:0000259" key="9">
    <source>
        <dbReference type="PROSITE" id="PS50016"/>
    </source>
</evidence>
<name>G7EAD2_MIXOS</name>
<dbReference type="STRING" id="764103.G7EAD2"/>
<dbReference type="GO" id="GO:0000977">
    <property type="term" value="F:RNA polymerase II transcription regulatory region sequence-specific DNA binding"/>
    <property type="evidence" value="ECO:0007669"/>
    <property type="project" value="TreeGrafter"/>
</dbReference>
<dbReference type="PROSITE" id="PS50016">
    <property type="entry name" value="ZF_PHD_2"/>
    <property type="match status" value="1"/>
</dbReference>